<accession>A0A9D9IU72</accession>
<dbReference type="Gene3D" id="1.25.40.10">
    <property type="entry name" value="Tetratricopeptide repeat domain"/>
    <property type="match status" value="1"/>
</dbReference>
<dbReference type="Proteomes" id="UP000823771">
    <property type="component" value="Unassembled WGS sequence"/>
</dbReference>
<dbReference type="EMBL" id="JADILZ010000071">
    <property type="protein sequence ID" value="MBO8478767.1"/>
    <property type="molecule type" value="Genomic_DNA"/>
</dbReference>
<dbReference type="InterPro" id="IPR011990">
    <property type="entry name" value="TPR-like_helical_dom_sf"/>
</dbReference>
<comment type="caution">
    <text evidence="1">The sequence shown here is derived from an EMBL/GenBank/DDBJ whole genome shotgun (WGS) entry which is preliminary data.</text>
</comment>
<sequence length="277" mass="32640">MDKKYIDVTEDTLIRPAVLWYERHGSDKDRMLAYYYHGRIYQNAEDYNHAIIAFSNAEKYAKICEDDFYLGMIYRGMYAIYNRTYNHHEELKYAELSRIYFKKSGHNLHYYYSLRDIALTYNNLKEFDRCLSMCDTINRIVSEINDTVLYASSLETMISALIYKRNNEPEKAIGIFNFIVDSLNQTPSFQAWTDIAEAYAETKQYDTADDIIRQIKNSISNNSIADGALASVQSRINFSQKDYKNAFLNFQKTIKIQDSLFYHILNQSVINTQKDYF</sequence>
<feature type="non-terminal residue" evidence="1">
    <location>
        <position position="277"/>
    </location>
</feature>
<gene>
    <name evidence="1" type="ORF">IAB80_07765</name>
</gene>
<organism evidence="1 2">
    <name type="scientific">Candidatus Cryptobacteroides excrementipullorum</name>
    <dbReference type="NCBI Taxonomy" id="2840761"/>
    <lineage>
        <taxon>Bacteria</taxon>
        <taxon>Pseudomonadati</taxon>
        <taxon>Bacteroidota</taxon>
        <taxon>Bacteroidia</taxon>
        <taxon>Bacteroidales</taxon>
        <taxon>Candidatus Cryptobacteroides</taxon>
    </lineage>
</organism>
<evidence type="ECO:0000313" key="2">
    <source>
        <dbReference type="Proteomes" id="UP000823771"/>
    </source>
</evidence>
<evidence type="ECO:0008006" key="3">
    <source>
        <dbReference type="Google" id="ProtNLM"/>
    </source>
</evidence>
<proteinExistence type="predicted"/>
<name>A0A9D9IU72_9BACT</name>
<reference evidence="1" key="2">
    <citation type="journal article" date="2021" name="PeerJ">
        <title>Extensive microbial diversity within the chicken gut microbiome revealed by metagenomics and culture.</title>
        <authorList>
            <person name="Gilroy R."/>
            <person name="Ravi A."/>
            <person name="Getino M."/>
            <person name="Pursley I."/>
            <person name="Horton D.L."/>
            <person name="Alikhan N.F."/>
            <person name="Baker D."/>
            <person name="Gharbi K."/>
            <person name="Hall N."/>
            <person name="Watson M."/>
            <person name="Adriaenssens E.M."/>
            <person name="Foster-Nyarko E."/>
            <person name="Jarju S."/>
            <person name="Secka A."/>
            <person name="Antonio M."/>
            <person name="Oren A."/>
            <person name="Chaudhuri R.R."/>
            <person name="La Ragione R."/>
            <person name="Hildebrand F."/>
            <person name="Pallen M.J."/>
        </authorList>
    </citation>
    <scope>NUCLEOTIDE SEQUENCE</scope>
    <source>
        <strain evidence="1">2478</strain>
    </source>
</reference>
<dbReference type="AlphaFoldDB" id="A0A9D9IU72"/>
<reference evidence="1" key="1">
    <citation type="submission" date="2020-10" db="EMBL/GenBank/DDBJ databases">
        <authorList>
            <person name="Gilroy R."/>
        </authorList>
    </citation>
    <scope>NUCLEOTIDE SEQUENCE</scope>
    <source>
        <strain evidence="1">2478</strain>
    </source>
</reference>
<evidence type="ECO:0000313" key="1">
    <source>
        <dbReference type="EMBL" id="MBO8478767.1"/>
    </source>
</evidence>
<dbReference type="SUPFAM" id="SSF48452">
    <property type="entry name" value="TPR-like"/>
    <property type="match status" value="2"/>
</dbReference>
<protein>
    <recommendedName>
        <fullName evidence="3">Tetratricopeptide repeat protein</fullName>
    </recommendedName>
</protein>